<dbReference type="PANTHER" id="PTHR35908">
    <property type="entry name" value="HYPOTHETICAL FUSION PROTEIN"/>
    <property type="match status" value="1"/>
</dbReference>
<evidence type="ECO:0000313" key="3">
    <source>
        <dbReference type="Proteomes" id="UP000694501"/>
    </source>
</evidence>
<dbReference type="Pfam" id="PF18029">
    <property type="entry name" value="Glyoxalase_6"/>
    <property type="match status" value="1"/>
</dbReference>
<sequence length="131" mass="14864">MGVAEFKDLALDATDHQALADWWCRVLGYTRRQAPAGGEESRPEYPVPIHDPRGRGPVIWINPASEAKSAQNRMHLDVWGRTEDLLELGATMVRRGDAEHCWDVMADPEGNEFHVFAPDRPSRPVIRLRPR</sequence>
<dbReference type="AlphaFoldDB" id="A0A949JII6"/>
<gene>
    <name evidence="2" type="ORF">JGS22_024985</name>
</gene>
<dbReference type="PANTHER" id="PTHR35908:SF1">
    <property type="entry name" value="CONSERVED PROTEIN"/>
    <property type="match status" value="1"/>
</dbReference>
<dbReference type="InterPro" id="IPR029068">
    <property type="entry name" value="Glyas_Bleomycin-R_OHBP_Dase"/>
</dbReference>
<dbReference type="SUPFAM" id="SSF54593">
    <property type="entry name" value="Glyoxalase/Bleomycin resistance protein/Dihydroxybiphenyl dioxygenase"/>
    <property type="match status" value="1"/>
</dbReference>
<dbReference type="Proteomes" id="UP000694501">
    <property type="component" value="Unassembled WGS sequence"/>
</dbReference>
<organism evidence="2 3">
    <name type="scientific">Streptomyces tardus</name>
    <dbReference type="NCBI Taxonomy" id="2780544"/>
    <lineage>
        <taxon>Bacteria</taxon>
        <taxon>Bacillati</taxon>
        <taxon>Actinomycetota</taxon>
        <taxon>Actinomycetes</taxon>
        <taxon>Kitasatosporales</taxon>
        <taxon>Streptomycetaceae</taxon>
        <taxon>Streptomyces</taxon>
    </lineage>
</organism>
<feature type="domain" description="Glyoxalase-like" evidence="1">
    <location>
        <begin position="9"/>
        <end position="116"/>
    </location>
</feature>
<dbReference type="Gene3D" id="3.10.180.10">
    <property type="entry name" value="2,3-Dihydroxybiphenyl 1,2-Dioxygenase, domain 1"/>
    <property type="match status" value="1"/>
</dbReference>
<keyword evidence="3" id="KW-1185">Reference proteome</keyword>
<name>A0A949JII6_9ACTN</name>
<evidence type="ECO:0000259" key="1">
    <source>
        <dbReference type="Pfam" id="PF18029"/>
    </source>
</evidence>
<dbReference type="InterPro" id="IPR041581">
    <property type="entry name" value="Glyoxalase_6"/>
</dbReference>
<dbReference type="RefSeq" id="WP_211041095.1">
    <property type="nucleotide sequence ID" value="NZ_JAELVF020000004.1"/>
</dbReference>
<accession>A0A949JII6</accession>
<protein>
    <submittedName>
        <fullName evidence="2">VOC family protein</fullName>
    </submittedName>
</protein>
<comment type="caution">
    <text evidence="2">The sequence shown here is derived from an EMBL/GenBank/DDBJ whole genome shotgun (WGS) entry which is preliminary data.</text>
</comment>
<evidence type="ECO:0000313" key="2">
    <source>
        <dbReference type="EMBL" id="MBU7600791.1"/>
    </source>
</evidence>
<reference evidence="2" key="1">
    <citation type="submission" date="2021-06" db="EMBL/GenBank/DDBJ databases">
        <title>Sequencing of actinobacteria type strains.</title>
        <authorList>
            <person name="Nguyen G.-S."/>
            <person name="Wentzel A."/>
        </authorList>
    </citation>
    <scope>NUCLEOTIDE SEQUENCE</scope>
    <source>
        <strain evidence="2">P38-E01</strain>
    </source>
</reference>
<dbReference type="EMBL" id="JAELVF020000004">
    <property type="protein sequence ID" value="MBU7600791.1"/>
    <property type="molecule type" value="Genomic_DNA"/>
</dbReference>
<proteinExistence type="predicted"/>